<reference evidence="2 3" key="1">
    <citation type="submission" date="2017-07" db="EMBL/GenBank/DDBJ databases">
        <title>Genome Sequence of Sulfitobacter pseudonitzschiae Strain SMR1 Isolated from a culture of the Diatom Skeletonema marinoi.</title>
        <authorList>
            <person name="Topel M."/>
            <person name="Pinder M.I.M."/>
            <person name="Johansson O.N."/>
            <person name="Kourtchenko O."/>
            <person name="Godhe A."/>
            <person name="Clarke A.K."/>
        </authorList>
    </citation>
    <scope>NUCLEOTIDE SEQUENCE [LARGE SCALE GENOMIC DNA]</scope>
    <source>
        <strain evidence="2 3">SMR1</strain>
    </source>
</reference>
<gene>
    <name evidence="2" type="ORF">SULPSESMR1_00661</name>
</gene>
<dbReference type="EMBL" id="CP022415">
    <property type="protein sequence ID" value="ASM71493.1"/>
    <property type="molecule type" value="Genomic_DNA"/>
</dbReference>
<keyword evidence="3" id="KW-1185">Reference proteome</keyword>
<evidence type="ECO:0008006" key="4">
    <source>
        <dbReference type="Google" id="ProtNLM"/>
    </source>
</evidence>
<feature type="region of interest" description="Disordered" evidence="1">
    <location>
        <begin position="278"/>
        <end position="319"/>
    </location>
</feature>
<feature type="compositionally biased region" description="Basic and acidic residues" evidence="1">
    <location>
        <begin position="297"/>
        <end position="310"/>
    </location>
</feature>
<accession>A0A221JXX1</accession>
<dbReference type="KEGG" id="spse:SULPSESMR1_00661"/>
<evidence type="ECO:0000313" key="2">
    <source>
        <dbReference type="EMBL" id="ASM71493.1"/>
    </source>
</evidence>
<proteinExistence type="predicted"/>
<evidence type="ECO:0000256" key="1">
    <source>
        <dbReference type="SAM" id="MobiDB-lite"/>
    </source>
</evidence>
<sequence length="319" mass="34314">MDVILHLGAHRTGSTSFQDALRRNAGRLADASVGFWGPRRTRGGLLSGALPQPGFDPVRATRRAKGRVRMQLDQTAASGLSALLISDENMIGSVRSNIRNRTLYADIGDRMARYAQVFDGRITRIVLNIRALDLWWSSAIAYGVSRGAPVPDYQALNRIAQARRSWRDVITDLACAMPHVDLRILPFEVFAGRTGAILDAGAGCTVALPAQGDWLNRSPDVAALRDLLAARGGIAAQAVTGSGRWTPFTPEHSAALRAAYADDLAWLAAGADGLASLTQDPERTRAGQTLPCVPQTEGHDYDRQKGDRQKSGLAHSGRG</sequence>
<dbReference type="Proteomes" id="UP000199754">
    <property type="component" value="Chromosome"/>
</dbReference>
<protein>
    <recommendedName>
        <fullName evidence="4">Sulfotransferase family protein</fullName>
    </recommendedName>
</protein>
<name>A0A221JXX1_9RHOB</name>
<organism evidence="2 3">
    <name type="scientific">Pseudosulfitobacter pseudonitzschiae</name>
    <dbReference type="NCBI Taxonomy" id="1402135"/>
    <lineage>
        <taxon>Bacteria</taxon>
        <taxon>Pseudomonadati</taxon>
        <taxon>Pseudomonadota</taxon>
        <taxon>Alphaproteobacteria</taxon>
        <taxon>Rhodobacterales</taxon>
        <taxon>Roseobacteraceae</taxon>
        <taxon>Pseudosulfitobacter</taxon>
    </lineage>
</organism>
<dbReference type="AlphaFoldDB" id="A0A221JXX1"/>
<evidence type="ECO:0000313" key="3">
    <source>
        <dbReference type="Proteomes" id="UP000199754"/>
    </source>
</evidence>